<organism evidence="1 2">
    <name type="scientific">Candidatus Iainarchaeum sp</name>
    <dbReference type="NCBI Taxonomy" id="3101447"/>
    <lineage>
        <taxon>Archaea</taxon>
        <taxon>Candidatus Iainarchaeota</taxon>
        <taxon>Candidatus Iainarchaeia</taxon>
        <taxon>Candidatus Iainarchaeales</taxon>
        <taxon>Candidatus Iainarchaeaceae</taxon>
        <taxon>Candidatus Iainarchaeum</taxon>
    </lineage>
</organism>
<dbReference type="AlphaFoldDB" id="A0A8T4KVW6"/>
<sequence length="187" mass="20100">MNKAILTGFVSLAALLFLSGCIDSSKADEDSAIKLADNTAEAKIATGFGEFFAGEKKCTIEDAVGIIVANDANVSPELMASFEGSFEIAKKCFPEVAKKAKKTAEREYTISYSFKISEDCETPEITGIEPGDFLIIEADLKDNSTKITKGEFPDEEARQQAAAGLELVKEQPKCYYITSIALGLSVS</sequence>
<name>A0A8T4KVW6_9ARCH</name>
<dbReference type="PROSITE" id="PS51257">
    <property type="entry name" value="PROKAR_LIPOPROTEIN"/>
    <property type="match status" value="1"/>
</dbReference>
<evidence type="ECO:0008006" key="3">
    <source>
        <dbReference type="Google" id="ProtNLM"/>
    </source>
</evidence>
<evidence type="ECO:0000313" key="2">
    <source>
        <dbReference type="Proteomes" id="UP000677687"/>
    </source>
</evidence>
<protein>
    <recommendedName>
        <fullName evidence="3">Lipoprotein</fullName>
    </recommendedName>
</protein>
<reference evidence="1" key="2">
    <citation type="submission" date="2021-05" db="EMBL/GenBank/DDBJ databases">
        <title>Protein family content uncovers lineage relationships and bacterial pathway maintenance mechanisms in DPANN archaea.</title>
        <authorList>
            <person name="Castelle C.J."/>
            <person name="Meheust R."/>
            <person name="Jaffe A.L."/>
            <person name="Seitz K."/>
            <person name="Gong X."/>
            <person name="Baker B.J."/>
            <person name="Banfield J.F."/>
        </authorList>
    </citation>
    <scope>NUCLEOTIDE SEQUENCE</scope>
    <source>
        <strain evidence="1">RIFCSPHIGHO2_01_FULL_AR10_44_11</strain>
    </source>
</reference>
<accession>A0A8T4KVW6</accession>
<reference evidence="1" key="1">
    <citation type="submission" date="2021-03" db="EMBL/GenBank/DDBJ databases">
        <authorList>
            <person name="Jaffe A."/>
        </authorList>
    </citation>
    <scope>NUCLEOTIDE SEQUENCE</scope>
    <source>
        <strain evidence="1">RIFCSPHIGHO2_01_FULL_AR10_44_11</strain>
    </source>
</reference>
<dbReference type="Proteomes" id="UP000677687">
    <property type="component" value="Unassembled WGS sequence"/>
</dbReference>
<evidence type="ECO:0000313" key="1">
    <source>
        <dbReference type="EMBL" id="MBS3057279.1"/>
    </source>
</evidence>
<comment type="caution">
    <text evidence="1">The sequence shown here is derived from an EMBL/GenBank/DDBJ whole genome shotgun (WGS) entry which is preliminary data.</text>
</comment>
<dbReference type="EMBL" id="JAGVWD010000019">
    <property type="protein sequence ID" value="MBS3057279.1"/>
    <property type="molecule type" value="Genomic_DNA"/>
</dbReference>
<proteinExistence type="predicted"/>
<gene>
    <name evidence="1" type="ORF">J4415_01470</name>
</gene>